<sequence>MPAVPLLFNAFVNDLVDYMDHDGIGIPDGPNNQTMPRRLRLLMFADDVVLVADSRDALQRACTAFTRWADDNEMQVGIKKCGAMWIGGERPDGTAPLLLQGAAVPEVASYTYLRIALDDHLRPSTMTRYRAQRGNAALHALRPTLGNAHLPVAMRVMLIKSILLPILTYGAELLPSAFADAAPLQRVANHALATVLQVHHRYHPVAHEVMTTELNVPLVATVMRTARQRALHKWPQLRTWAAAIIKATPAAIPRAWRRRSWIAQSRRVCGAIRRQLDDHPDVAGSLPRKLTTLRLHAQGLRRTSARRYLSLWPRILRQAPERALPELSAHWPNMAAALQALMRARTGIFTSSSTLFHMGVLPDIDGACPLCRDGADTLTHMVLHCETLATTRHEAGILRPPDSTFVVTREREATLMAELLGGQLTSGTDKNATALSRPVAALSAQVDTQGESATEARGARVDGATDHDDTRDGGATTLGPVLPSPRAEGALRVAAFLLRARQLRQASITRTRREYHIPVRRSIRRGPRGPTTTPI</sequence>
<gene>
    <name evidence="2" type="ORF">CXG81DRAFT_20150</name>
</gene>
<dbReference type="OrthoDB" id="5534248at2759"/>
<keyword evidence="3" id="KW-1185">Reference proteome</keyword>
<dbReference type="AlphaFoldDB" id="A0A4P9X411"/>
<name>A0A4P9X411_9FUNG</name>
<evidence type="ECO:0000256" key="1">
    <source>
        <dbReference type="SAM" id="MobiDB-lite"/>
    </source>
</evidence>
<dbReference type="STRING" id="1555241.A0A4P9X411"/>
<reference evidence="3" key="1">
    <citation type="journal article" date="2018" name="Nat. Microbiol.">
        <title>Leveraging single-cell genomics to expand the fungal tree of life.</title>
        <authorList>
            <person name="Ahrendt S.R."/>
            <person name="Quandt C.A."/>
            <person name="Ciobanu D."/>
            <person name="Clum A."/>
            <person name="Salamov A."/>
            <person name="Andreopoulos B."/>
            <person name="Cheng J.F."/>
            <person name="Woyke T."/>
            <person name="Pelin A."/>
            <person name="Henrissat B."/>
            <person name="Reynolds N.K."/>
            <person name="Benny G.L."/>
            <person name="Smith M.E."/>
            <person name="James T.Y."/>
            <person name="Grigoriev I.V."/>
        </authorList>
    </citation>
    <scope>NUCLEOTIDE SEQUENCE [LARGE SCALE GENOMIC DNA]</scope>
    <source>
        <strain evidence="3">ATCC 52028</strain>
    </source>
</reference>
<dbReference type="EMBL" id="ML014255">
    <property type="protein sequence ID" value="RKO99796.1"/>
    <property type="molecule type" value="Genomic_DNA"/>
</dbReference>
<feature type="compositionally biased region" description="Basic and acidic residues" evidence="1">
    <location>
        <begin position="457"/>
        <end position="472"/>
    </location>
</feature>
<organism evidence="2 3">
    <name type="scientific">Caulochytrium protostelioides</name>
    <dbReference type="NCBI Taxonomy" id="1555241"/>
    <lineage>
        <taxon>Eukaryota</taxon>
        <taxon>Fungi</taxon>
        <taxon>Fungi incertae sedis</taxon>
        <taxon>Chytridiomycota</taxon>
        <taxon>Chytridiomycota incertae sedis</taxon>
        <taxon>Chytridiomycetes</taxon>
        <taxon>Caulochytriales</taxon>
        <taxon>Caulochytriaceae</taxon>
        <taxon>Caulochytrium</taxon>
    </lineage>
</organism>
<feature type="region of interest" description="Disordered" evidence="1">
    <location>
        <begin position="446"/>
        <end position="483"/>
    </location>
</feature>
<dbReference type="PANTHER" id="PTHR47027">
    <property type="entry name" value="REVERSE TRANSCRIPTASE DOMAIN-CONTAINING PROTEIN"/>
    <property type="match status" value="1"/>
</dbReference>
<evidence type="ECO:0000313" key="3">
    <source>
        <dbReference type="Proteomes" id="UP000274922"/>
    </source>
</evidence>
<evidence type="ECO:0000313" key="2">
    <source>
        <dbReference type="EMBL" id="RKO99796.1"/>
    </source>
</evidence>
<dbReference type="Proteomes" id="UP000274922">
    <property type="component" value="Unassembled WGS sequence"/>
</dbReference>
<proteinExistence type="predicted"/>
<protein>
    <submittedName>
        <fullName evidence="2">Uncharacterized protein</fullName>
    </submittedName>
</protein>
<dbReference type="PANTHER" id="PTHR47027:SF20">
    <property type="entry name" value="REVERSE TRANSCRIPTASE-LIKE PROTEIN WITH RNA-DIRECTED DNA POLYMERASE DOMAIN"/>
    <property type="match status" value="1"/>
</dbReference>
<accession>A0A4P9X411</accession>